<evidence type="ECO:0000256" key="1">
    <source>
        <dbReference type="ARBA" id="ARBA00022679"/>
    </source>
</evidence>
<dbReference type="InterPro" id="IPR000182">
    <property type="entry name" value="GNAT_dom"/>
</dbReference>
<dbReference type="PANTHER" id="PTHR43800">
    <property type="entry name" value="PEPTIDYL-LYSINE N-ACETYLTRANSFERASE YJAB"/>
    <property type="match status" value="1"/>
</dbReference>
<dbReference type="OrthoDB" id="9797417at2"/>
<evidence type="ECO:0000313" key="4">
    <source>
        <dbReference type="EMBL" id="RIV83478.1"/>
    </source>
</evidence>
<dbReference type="Proteomes" id="UP000265366">
    <property type="component" value="Unassembled WGS sequence"/>
</dbReference>
<dbReference type="PROSITE" id="PS51186">
    <property type="entry name" value="GNAT"/>
    <property type="match status" value="1"/>
</dbReference>
<accession>A0A3A1P752</accession>
<dbReference type="InterPro" id="IPR016181">
    <property type="entry name" value="Acyl_CoA_acyltransferase"/>
</dbReference>
<comment type="caution">
    <text evidence="4">The sequence shown here is derived from an EMBL/GenBank/DDBJ whole genome shotgun (WGS) entry which is preliminary data.</text>
</comment>
<dbReference type="NCBIfam" id="NF007807">
    <property type="entry name" value="PRK10514.1"/>
    <property type="match status" value="1"/>
</dbReference>
<dbReference type="PANTHER" id="PTHR43800:SF1">
    <property type="entry name" value="PEPTIDYL-LYSINE N-ACETYLTRANSFERASE YJAB"/>
    <property type="match status" value="1"/>
</dbReference>
<keyword evidence="2" id="KW-0012">Acyltransferase</keyword>
<dbReference type="CDD" id="cd04301">
    <property type="entry name" value="NAT_SF"/>
    <property type="match status" value="1"/>
</dbReference>
<protein>
    <submittedName>
        <fullName evidence="4">Acetyltransferase</fullName>
    </submittedName>
</protein>
<dbReference type="SUPFAM" id="SSF55729">
    <property type="entry name" value="Acyl-CoA N-acyltransferases (Nat)"/>
    <property type="match status" value="1"/>
</dbReference>
<dbReference type="Gene3D" id="3.40.630.30">
    <property type="match status" value="1"/>
</dbReference>
<sequence>MIIRAGEPRDCAAALAIWRAAVDATHGFLTPADRQTIDAQVGAFLPQSPLWVAELGGEVAGFMVLDGDMIEALFVAPARHGQGVGSALVAHALSLAPQARVDANEQADNAVPFYLAKGFERIGRSECDNEGRPYPLVHFRFPARA</sequence>
<dbReference type="GO" id="GO:0016747">
    <property type="term" value="F:acyltransferase activity, transferring groups other than amino-acyl groups"/>
    <property type="evidence" value="ECO:0007669"/>
    <property type="project" value="InterPro"/>
</dbReference>
<dbReference type="Pfam" id="PF13673">
    <property type="entry name" value="Acetyltransf_10"/>
    <property type="match status" value="1"/>
</dbReference>
<name>A0A3A1P752_9SPHN</name>
<dbReference type="AlphaFoldDB" id="A0A3A1P752"/>
<evidence type="ECO:0000259" key="3">
    <source>
        <dbReference type="PROSITE" id="PS51186"/>
    </source>
</evidence>
<feature type="domain" description="N-acetyltransferase" evidence="3">
    <location>
        <begin position="1"/>
        <end position="145"/>
    </location>
</feature>
<evidence type="ECO:0000313" key="5">
    <source>
        <dbReference type="Proteomes" id="UP000265366"/>
    </source>
</evidence>
<keyword evidence="1 4" id="KW-0808">Transferase</keyword>
<gene>
    <name evidence="4" type="ORF">D2V17_12860</name>
</gene>
<keyword evidence="5" id="KW-1185">Reference proteome</keyword>
<proteinExistence type="predicted"/>
<dbReference type="RefSeq" id="WP_119593205.1">
    <property type="nucleotide sequence ID" value="NZ_QXFM01000112.1"/>
</dbReference>
<organism evidence="4 5">
    <name type="scientific">Aurantiacibacter xanthus</name>
    <dbReference type="NCBI Taxonomy" id="1784712"/>
    <lineage>
        <taxon>Bacteria</taxon>
        <taxon>Pseudomonadati</taxon>
        <taxon>Pseudomonadota</taxon>
        <taxon>Alphaproteobacteria</taxon>
        <taxon>Sphingomonadales</taxon>
        <taxon>Erythrobacteraceae</taxon>
        <taxon>Aurantiacibacter</taxon>
    </lineage>
</organism>
<evidence type="ECO:0000256" key="2">
    <source>
        <dbReference type="ARBA" id="ARBA00023315"/>
    </source>
</evidence>
<reference evidence="4 5" key="1">
    <citation type="submission" date="2018-08" db="EMBL/GenBank/DDBJ databases">
        <title>Erythrobacter zhengii sp.nov., a bacterium isolated from deep-sea sediment.</title>
        <authorList>
            <person name="Fang C."/>
            <person name="Wu Y.-H."/>
            <person name="Sun C."/>
            <person name="Wang H."/>
            <person name="Cheng H."/>
            <person name="Meng F.-X."/>
            <person name="Wang C.-S."/>
            <person name="Xu X.-W."/>
        </authorList>
    </citation>
    <scope>NUCLEOTIDE SEQUENCE [LARGE SCALE GENOMIC DNA]</scope>
    <source>
        <strain evidence="4 5">CCTCC AB 2015396</strain>
    </source>
</reference>
<dbReference type="EMBL" id="QXFM01000112">
    <property type="protein sequence ID" value="RIV83478.1"/>
    <property type="molecule type" value="Genomic_DNA"/>
</dbReference>